<sequence>MKSELSSKTEVKTVIYPGKGAYVLYLHGEPYAALKVNGGTKERMYMLQYRDERGYPMFDSSLAGPTPAGKLYVFKKVANYVSNIYREQTTIPMGAIIRKIGGKWRFEASEGEWKSAPAGVAQDLEESDLGRQYAYFEILKDIDGKVIQARWASNTFGSYPILLSRDMRRQAPELIHTTGELMIDQYSMLSVMVDLLSQPYRSFDQCVESADSISDIKGYFDFDRDPASGSINSEQSAYYKLYFDLPLSTEEAVHLPEDAVIANKIVKKQGALSGREEEVLVREGLAKRSGGRVVVDMKKIYGLQFDAYLNVVLIKKYANLSAVLRENWDDLSELRRIIASDMKSLSILDPVLYRRFAVELIMKRIGLKKLTQEEVLNDLSDTLGL</sequence>
<evidence type="ECO:0000313" key="2">
    <source>
        <dbReference type="Proteomes" id="UP000179242"/>
    </source>
</evidence>
<protein>
    <submittedName>
        <fullName evidence="1">Uncharacterized protein</fullName>
    </submittedName>
</protein>
<dbReference type="EMBL" id="MEUJ01000003">
    <property type="protein sequence ID" value="OGC40559.1"/>
    <property type="molecule type" value="Genomic_DNA"/>
</dbReference>
<evidence type="ECO:0000313" key="1">
    <source>
        <dbReference type="EMBL" id="OGC40559.1"/>
    </source>
</evidence>
<proteinExistence type="predicted"/>
<reference evidence="1 2" key="1">
    <citation type="journal article" date="2016" name="Nat. Commun.">
        <title>Thousands of microbial genomes shed light on interconnected biogeochemical processes in an aquifer system.</title>
        <authorList>
            <person name="Anantharaman K."/>
            <person name="Brown C.T."/>
            <person name="Hug L.A."/>
            <person name="Sharon I."/>
            <person name="Castelle C.J."/>
            <person name="Probst A.J."/>
            <person name="Thomas B.C."/>
            <person name="Singh A."/>
            <person name="Wilkins M.J."/>
            <person name="Karaoz U."/>
            <person name="Brodie E.L."/>
            <person name="Williams K.H."/>
            <person name="Hubbard S.S."/>
            <person name="Banfield J.F."/>
        </authorList>
    </citation>
    <scope>NUCLEOTIDE SEQUENCE [LARGE SCALE GENOMIC DNA]</scope>
</reference>
<dbReference type="AlphaFoldDB" id="A0A1F4U6R0"/>
<comment type="caution">
    <text evidence="1">The sequence shown here is derived from an EMBL/GenBank/DDBJ whole genome shotgun (WGS) entry which is preliminary data.</text>
</comment>
<gene>
    <name evidence="1" type="ORF">A2438_06035</name>
</gene>
<name>A0A1F4U6R0_UNCSA</name>
<accession>A0A1F4U6R0</accession>
<dbReference type="Proteomes" id="UP000179242">
    <property type="component" value="Unassembled WGS sequence"/>
</dbReference>
<organism evidence="1 2">
    <name type="scientific">candidate division WOR-1 bacterium RIFOXYC2_FULL_46_14</name>
    <dbReference type="NCBI Taxonomy" id="1802587"/>
    <lineage>
        <taxon>Bacteria</taxon>
        <taxon>Bacillati</taxon>
        <taxon>Saganbacteria</taxon>
    </lineage>
</organism>